<dbReference type="EMBL" id="AP029266">
    <property type="protein sequence ID" value="BFG00934.1"/>
    <property type="molecule type" value="Genomic_DNA"/>
</dbReference>
<accession>A0AAU9FYT5</accession>
<protein>
    <submittedName>
        <fullName evidence="2">Uncharacterized protein</fullName>
    </submittedName>
</protein>
<dbReference type="AlphaFoldDB" id="A0AAU9FYT5"/>
<evidence type="ECO:0000256" key="1">
    <source>
        <dbReference type="SAM" id="MobiDB-lite"/>
    </source>
</evidence>
<proteinExistence type="predicted"/>
<feature type="region of interest" description="Disordered" evidence="1">
    <location>
        <begin position="1"/>
        <end position="25"/>
    </location>
</feature>
<reference evidence="2 3" key="1">
    <citation type="submission" date="2024-02" db="EMBL/GenBank/DDBJ databases">
        <title>A chromosome-level genome assembly of Drosophila madeirensis, a fruit fly species endemic to Madeira island.</title>
        <authorList>
            <person name="Tomihara K."/>
            <person name="Llopart A."/>
            <person name="Yamamoto D."/>
        </authorList>
    </citation>
    <scope>NUCLEOTIDE SEQUENCE [LARGE SCALE GENOMIC DNA]</scope>
    <source>
        <strain evidence="2 3">RF1</strain>
    </source>
</reference>
<organism evidence="2 3">
    <name type="scientific">Drosophila madeirensis</name>
    <name type="common">Fruit fly</name>
    <dbReference type="NCBI Taxonomy" id="30013"/>
    <lineage>
        <taxon>Eukaryota</taxon>
        <taxon>Metazoa</taxon>
        <taxon>Ecdysozoa</taxon>
        <taxon>Arthropoda</taxon>
        <taxon>Hexapoda</taxon>
        <taxon>Insecta</taxon>
        <taxon>Pterygota</taxon>
        <taxon>Neoptera</taxon>
        <taxon>Endopterygota</taxon>
        <taxon>Diptera</taxon>
        <taxon>Brachycera</taxon>
        <taxon>Muscomorpha</taxon>
        <taxon>Ephydroidea</taxon>
        <taxon>Drosophilidae</taxon>
        <taxon>Drosophila</taxon>
        <taxon>Sophophora</taxon>
    </lineage>
</organism>
<name>A0AAU9FYT5_DROMD</name>
<sequence length="99" mass="11062">MDQPKDARFVAQPKRTPGSSLYKSEAALNSDPKAIHPCPDRVLGDIFGMGKAVKKAWERNPENTARMAPFIMSSNDRKLFTAMRTYIPGFRVENCPSFG</sequence>
<gene>
    <name evidence="2" type="ORF">DMAD_00818</name>
</gene>
<keyword evidence="3" id="KW-1185">Reference proteome</keyword>
<dbReference type="Proteomes" id="UP001500889">
    <property type="component" value="Chromosome A"/>
</dbReference>
<evidence type="ECO:0000313" key="3">
    <source>
        <dbReference type="Proteomes" id="UP001500889"/>
    </source>
</evidence>
<evidence type="ECO:0000313" key="2">
    <source>
        <dbReference type="EMBL" id="BFG00934.1"/>
    </source>
</evidence>